<name>A0A1M4T4G1_9FLAO</name>
<keyword evidence="11" id="KW-1185">Reference proteome</keyword>
<evidence type="ECO:0000256" key="8">
    <source>
        <dbReference type="SAM" id="SignalP"/>
    </source>
</evidence>
<feature type="transmembrane region" description="Helical" evidence="7">
    <location>
        <begin position="376"/>
        <end position="400"/>
    </location>
</feature>
<comment type="subcellular location">
    <subcellularLocation>
        <location evidence="1">Cell membrane</location>
        <topology evidence="1">Multi-pass membrane protein</topology>
    </subcellularLocation>
</comment>
<evidence type="ECO:0000256" key="6">
    <source>
        <dbReference type="ARBA" id="ARBA00023136"/>
    </source>
</evidence>
<dbReference type="GO" id="GO:0017004">
    <property type="term" value="P:cytochrome complex assembly"/>
    <property type="evidence" value="ECO:0007669"/>
    <property type="project" value="UniProtKB-KW"/>
</dbReference>
<feature type="domain" description="Thioredoxin" evidence="9">
    <location>
        <begin position="512"/>
        <end position="674"/>
    </location>
</feature>
<evidence type="ECO:0000313" key="11">
    <source>
        <dbReference type="Proteomes" id="UP000184462"/>
    </source>
</evidence>
<evidence type="ECO:0000256" key="5">
    <source>
        <dbReference type="ARBA" id="ARBA00022989"/>
    </source>
</evidence>
<evidence type="ECO:0000256" key="4">
    <source>
        <dbReference type="ARBA" id="ARBA00022748"/>
    </source>
</evidence>
<keyword evidence="8" id="KW-0732">Signal</keyword>
<dbReference type="Pfam" id="PF02683">
    <property type="entry name" value="DsbD_TM"/>
    <property type="match status" value="1"/>
</dbReference>
<organism evidence="10 11">
    <name type="scientific">Psychroflexus salarius</name>
    <dbReference type="NCBI Taxonomy" id="1155689"/>
    <lineage>
        <taxon>Bacteria</taxon>
        <taxon>Pseudomonadati</taxon>
        <taxon>Bacteroidota</taxon>
        <taxon>Flavobacteriia</taxon>
        <taxon>Flavobacteriales</taxon>
        <taxon>Flavobacteriaceae</taxon>
        <taxon>Psychroflexus</taxon>
    </lineage>
</organism>
<keyword evidence="3 7" id="KW-0812">Transmembrane</keyword>
<feature type="transmembrane region" description="Helical" evidence="7">
    <location>
        <begin position="334"/>
        <end position="356"/>
    </location>
</feature>
<sequence>MSQINMAQLKYLLLSLFVISSLQAIAQFGNQFEQQETVNPISFSSDVSQVNDSTYIIKVTAKMLDGWHLPSQRPLQPDEIGPEPTELNFTYNADDFQLIGETKEPEGIEAYDEIFQANLKYFEGEVTFKQQVKGLNPGATINLELLFSVCDDEKCLPQDQKRFTYKVQNGELALVKNQKVKVTSEDLSLENQLKVDIKNTQSFSKDLGASEEESTIWTVFFLGFVGGLIALLTPCVFPMIPLTVSFFTKSAKNKRLGIINAVLYGAFIFGIYVLLSLPFHLLDSVNPEILNNISTNTTLNIIFFIIFIAFAFSFFGYYEITLPVSWSSKLDQKATSVGGIIGIFFMALTLAIVSFSCTGPILGSLLGGSLTADGGAMLLSFGMGGFGLALALPFALFALFPNWLNSLPKSGGWLNTVKVVLGFIELGLAFKFLSNADLVQHWGILKREVFIAIWIIVGIGLTLYLFGILRFPHDGPKKKLKRSRLIIGLISLAFTVYLIPGLTNTSYANLKLLSGFPPPLFYSVYPKDTNGPLGLKAYKDFEKGVQAAKNQGKPILLDFTGWACVNCRKMEEQVWSVPEVYESIKDDYILISLYVDDRQNLPENEQFNFKRDNGSVKKIRTIGDKWATFQTLNFKNNSQPFYVLLNSDLELLNSPVAYEPNAKAYLNWLQKGLQNFKK</sequence>
<evidence type="ECO:0000256" key="3">
    <source>
        <dbReference type="ARBA" id="ARBA00022692"/>
    </source>
</evidence>
<dbReference type="RefSeq" id="WP_234949747.1">
    <property type="nucleotide sequence ID" value="NZ_FQTW01000001.1"/>
</dbReference>
<gene>
    <name evidence="10" type="ORF">SAMN05444278_101492</name>
</gene>
<dbReference type="InterPro" id="IPR036249">
    <property type="entry name" value="Thioredoxin-like_sf"/>
</dbReference>
<keyword evidence="5 7" id="KW-1133">Transmembrane helix</keyword>
<dbReference type="GO" id="GO:0045454">
    <property type="term" value="P:cell redox homeostasis"/>
    <property type="evidence" value="ECO:0007669"/>
    <property type="project" value="TreeGrafter"/>
</dbReference>
<dbReference type="Gene3D" id="3.40.30.10">
    <property type="entry name" value="Glutaredoxin"/>
    <property type="match status" value="1"/>
</dbReference>
<evidence type="ECO:0000313" key="10">
    <source>
        <dbReference type="EMBL" id="SHE39412.1"/>
    </source>
</evidence>
<proteinExistence type="predicted"/>
<protein>
    <submittedName>
        <fullName evidence="10">Thiol:disulfide interchange protein DsbD</fullName>
    </submittedName>
</protein>
<dbReference type="AlphaFoldDB" id="A0A1M4T4G1"/>
<keyword evidence="4" id="KW-0201">Cytochrome c-type biogenesis</keyword>
<dbReference type="GO" id="GO:0015035">
    <property type="term" value="F:protein-disulfide reductase activity"/>
    <property type="evidence" value="ECO:0007669"/>
    <property type="project" value="TreeGrafter"/>
</dbReference>
<dbReference type="SUPFAM" id="SSF52833">
    <property type="entry name" value="Thioredoxin-like"/>
    <property type="match status" value="1"/>
</dbReference>
<dbReference type="InterPro" id="IPR028250">
    <property type="entry name" value="DsbDN"/>
</dbReference>
<dbReference type="PANTHER" id="PTHR32234:SF0">
    <property type="entry name" value="THIOL:DISULFIDE INTERCHANGE PROTEIN DSBD"/>
    <property type="match status" value="1"/>
</dbReference>
<feature type="chain" id="PRO_5013064467" evidence="8">
    <location>
        <begin position="27"/>
        <end position="678"/>
    </location>
</feature>
<feature type="transmembrane region" description="Helical" evidence="7">
    <location>
        <begin position="483"/>
        <end position="502"/>
    </location>
</feature>
<dbReference type="PANTHER" id="PTHR32234">
    <property type="entry name" value="THIOL:DISULFIDE INTERCHANGE PROTEIN DSBD"/>
    <property type="match status" value="1"/>
</dbReference>
<dbReference type="InterPro" id="IPR003834">
    <property type="entry name" value="Cyt_c_assmbl_TM_dom"/>
</dbReference>
<dbReference type="InterPro" id="IPR013766">
    <property type="entry name" value="Thioredoxin_domain"/>
</dbReference>
<evidence type="ECO:0000256" key="7">
    <source>
        <dbReference type="SAM" id="Phobius"/>
    </source>
</evidence>
<dbReference type="EMBL" id="FQTW01000001">
    <property type="protein sequence ID" value="SHE39412.1"/>
    <property type="molecule type" value="Genomic_DNA"/>
</dbReference>
<feature type="transmembrane region" description="Helical" evidence="7">
    <location>
        <begin position="301"/>
        <end position="322"/>
    </location>
</feature>
<feature type="transmembrane region" description="Helical" evidence="7">
    <location>
        <begin position="412"/>
        <end position="430"/>
    </location>
</feature>
<evidence type="ECO:0000256" key="2">
    <source>
        <dbReference type="ARBA" id="ARBA00022475"/>
    </source>
</evidence>
<dbReference type="Proteomes" id="UP000184462">
    <property type="component" value="Unassembled WGS sequence"/>
</dbReference>
<feature type="transmembrane region" description="Helical" evidence="7">
    <location>
        <begin position="216"/>
        <end position="240"/>
    </location>
</feature>
<reference evidence="10 11" key="1">
    <citation type="submission" date="2016-11" db="EMBL/GenBank/DDBJ databases">
        <authorList>
            <person name="Jaros S."/>
            <person name="Januszkiewicz K."/>
            <person name="Wedrychowicz H."/>
        </authorList>
    </citation>
    <scope>NUCLEOTIDE SEQUENCE [LARGE SCALE GENOMIC DNA]</scope>
    <source>
        <strain evidence="10 11">DSM 25661</strain>
    </source>
</reference>
<feature type="transmembrane region" description="Helical" evidence="7">
    <location>
        <begin position="450"/>
        <end position="471"/>
    </location>
</feature>
<dbReference type="Pfam" id="PF13899">
    <property type="entry name" value="Thioredoxin_7"/>
    <property type="match status" value="1"/>
</dbReference>
<accession>A0A1M4T4G1</accession>
<dbReference type="PROSITE" id="PS51352">
    <property type="entry name" value="THIOREDOXIN_2"/>
    <property type="match status" value="1"/>
</dbReference>
<feature type="signal peptide" evidence="8">
    <location>
        <begin position="1"/>
        <end position="26"/>
    </location>
</feature>
<dbReference type="GO" id="GO:0005886">
    <property type="term" value="C:plasma membrane"/>
    <property type="evidence" value="ECO:0007669"/>
    <property type="project" value="UniProtKB-SubCell"/>
</dbReference>
<feature type="transmembrane region" description="Helical" evidence="7">
    <location>
        <begin position="261"/>
        <end position="281"/>
    </location>
</feature>
<keyword evidence="2" id="KW-1003">Cell membrane</keyword>
<dbReference type="Pfam" id="PF11412">
    <property type="entry name" value="DsbD_N"/>
    <property type="match status" value="1"/>
</dbReference>
<evidence type="ECO:0000256" key="1">
    <source>
        <dbReference type="ARBA" id="ARBA00004651"/>
    </source>
</evidence>
<evidence type="ECO:0000259" key="9">
    <source>
        <dbReference type="PROSITE" id="PS51352"/>
    </source>
</evidence>
<keyword evidence="6 7" id="KW-0472">Membrane</keyword>
<dbReference type="STRING" id="1155689.SAMN05444278_101492"/>